<dbReference type="Pfam" id="PF01546">
    <property type="entry name" value="Peptidase_M20"/>
    <property type="match status" value="1"/>
</dbReference>
<organism evidence="11 12">
    <name type="scientific">Azospirillum brasilense</name>
    <dbReference type="NCBI Taxonomy" id="192"/>
    <lineage>
        <taxon>Bacteria</taxon>
        <taxon>Pseudomonadati</taxon>
        <taxon>Pseudomonadota</taxon>
        <taxon>Alphaproteobacteria</taxon>
        <taxon>Rhodospirillales</taxon>
        <taxon>Azospirillaceae</taxon>
        <taxon>Azospirillum</taxon>
    </lineage>
</organism>
<evidence type="ECO:0000259" key="10">
    <source>
        <dbReference type="Pfam" id="PF07687"/>
    </source>
</evidence>
<keyword evidence="9" id="KW-0170">Cobalt</keyword>
<dbReference type="InterPro" id="IPR011650">
    <property type="entry name" value="Peptidase_M20_dimer"/>
</dbReference>
<dbReference type="Proteomes" id="UP000215367">
    <property type="component" value="Unassembled WGS sequence"/>
</dbReference>
<dbReference type="PROSITE" id="PS00759">
    <property type="entry name" value="ARGE_DAPE_CPG2_2"/>
    <property type="match status" value="1"/>
</dbReference>
<evidence type="ECO:0000256" key="2">
    <source>
        <dbReference type="ARBA" id="ARBA00005691"/>
    </source>
</evidence>
<evidence type="ECO:0000256" key="5">
    <source>
        <dbReference type="ARBA" id="ARBA00022605"/>
    </source>
</evidence>
<keyword evidence="3" id="KW-0963">Cytoplasm</keyword>
<keyword evidence="6" id="KW-0479">Metal-binding</keyword>
<dbReference type="PANTHER" id="PTHR43808:SF31">
    <property type="entry name" value="N-ACETYL-L-CITRULLINE DEACETYLASE"/>
    <property type="match status" value="1"/>
</dbReference>
<dbReference type="InterPro" id="IPR002933">
    <property type="entry name" value="Peptidase_M20"/>
</dbReference>
<keyword evidence="8" id="KW-0862">Zinc</keyword>
<dbReference type="GO" id="GO:0008777">
    <property type="term" value="F:acetylornithine deacetylase activity"/>
    <property type="evidence" value="ECO:0007669"/>
    <property type="project" value="TreeGrafter"/>
</dbReference>
<evidence type="ECO:0000313" key="11">
    <source>
        <dbReference type="EMBL" id="OYD83621.1"/>
    </source>
</evidence>
<evidence type="ECO:0000313" key="12">
    <source>
        <dbReference type="Proteomes" id="UP000215367"/>
    </source>
</evidence>
<dbReference type="InterPro" id="IPR001261">
    <property type="entry name" value="ArgE/DapE_CS"/>
</dbReference>
<evidence type="ECO:0000256" key="9">
    <source>
        <dbReference type="ARBA" id="ARBA00023285"/>
    </source>
</evidence>
<comment type="similarity">
    <text evidence="2">Belongs to the peptidase M20A family. ArgE subfamily.</text>
</comment>
<dbReference type="SUPFAM" id="SSF55031">
    <property type="entry name" value="Bacterial exopeptidase dimerisation domain"/>
    <property type="match status" value="1"/>
</dbReference>
<dbReference type="InterPro" id="IPR036264">
    <property type="entry name" value="Bact_exopeptidase_dim_dom"/>
</dbReference>
<dbReference type="Gene3D" id="3.30.70.360">
    <property type="match status" value="1"/>
</dbReference>
<protein>
    <submittedName>
        <fullName evidence="11">Acetylornithine deacetylase</fullName>
    </submittedName>
</protein>
<dbReference type="GO" id="GO:0006526">
    <property type="term" value="P:L-arginine biosynthetic process"/>
    <property type="evidence" value="ECO:0007669"/>
    <property type="project" value="UniProtKB-KW"/>
</dbReference>
<evidence type="ECO:0000256" key="6">
    <source>
        <dbReference type="ARBA" id="ARBA00022723"/>
    </source>
</evidence>
<dbReference type="SUPFAM" id="SSF53187">
    <property type="entry name" value="Zn-dependent exopeptidases"/>
    <property type="match status" value="1"/>
</dbReference>
<dbReference type="EMBL" id="NOWT01000012">
    <property type="protein sequence ID" value="OYD83621.1"/>
    <property type="molecule type" value="Genomic_DNA"/>
</dbReference>
<evidence type="ECO:0000256" key="4">
    <source>
        <dbReference type="ARBA" id="ARBA00022571"/>
    </source>
</evidence>
<dbReference type="Gene3D" id="3.40.630.10">
    <property type="entry name" value="Zn peptidases"/>
    <property type="match status" value="1"/>
</dbReference>
<name>A0A235HCS6_AZOBR</name>
<dbReference type="NCBIfam" id="NF005710">
    <property type="entry name" value="PRK07522.1"/>
    <property type="match status" value="1"/>
</dbReference>
<keyword evidence="5" id="KW-0028">Amino-acid biosynthesis</keyword>
<dbReference type="PROSITE" id="PS00758">
    <property type="entry name" value="ARGE_DAPE_CPG2_1"/>
    <property type="match status" value="1"/>
</dbReference>
<comment type="cofactor">
    <cofactor evidence="1">
        <name>Zn(2+)</name>
        <dbReference type="ChEBI" id="CHEBI:29105"/>
    </cofactor>
</comment>
<feature type="domain" description="Peptidase M20 dimerisation" evidence="10">
    <location>
        <begin position="173"/>
        <end position="281"/>
    </location>
</feature>
<evidence type="ECO:0000256" key="3">
    <source>
        <dbReference type="ARBA" id="ARBA00022490"/>
    </source>
</evidence>
<comment type="caution">
    <text evidence="11">The sequence shown here is derived from an EMBL/GenBank/DDBJ whole genome shotgun (WGS) entry which is preliminary data.</text>
</comment>
<sequence>MPAMGATLDILERLVAFPTVSRDSNLDLILWAKERLEAAGATTRLVPSEDGRKANLFASVGPANRPGILLSGHTDVVPVDGQAWTCDPFRLTRRAGNLYGRGTADMKGFIAAAMALAERASGRTLSQPLHLALSYDEEVGCLGVRRLIDMMAALPVRPRFCIVGEPTLMQVVTAHKGKTALRIDCRGAECHSSLAPQGLNAIHMACDMLTGLRRLQERVQTEGARDAGYDVPWTTIHAGVIQGGTALNIVPNHCHLDMEIRHLPQDSVDPLLDAVRAEADAMEKRLRTAFPAAAVDITELSSYPALDTDEDAEVVSFVKALTGGNSLGKISFGTEGGLFQRRLSIPTVVCGPGSIGEAHKPDEFVAEDQLAACDRMLDALLAQLA</sequence>
<dbReference type="AlphaFoldDB" id="A0A235HCS6"/>
<dbReference type="CDD" id="cd03894">
    <property type="entry name" value="M20_ArgE"/>
    <property type="match status" value="1"/>
</dbReference>
<evidence type="ECO:0000256" key="1">
    <source>
        <dbReference type="ARBA" id="ARBA00001947"/>
    </source>
</evidence>
<dbReference type="Pfam" id="PF07687">
    <property type="entry name" value="M20_dimer"/>
    <property type="match status" value="1"/>
</dbReference>
<gene>
    <name evidence="11" type="primary">argE</name>
    <name evidence="11" type="ORF">CHT98_14075</name>
</gene>
<dbReference type="PANTHER" id="PTHR43808">
    <property type="entry name" value="ACETYLORNITHINE DEACETYLASE"/>
    <property type="match status" value="1"/>
</dbReference>
<accession>A0A235HCS6</accession>
<keyword evidence="11" id="KW-0614">Plasmid</keyword>
<geneLocation type="plasmid" evidence="11">
    <name>unnamed</name>
</geneLocation>
<dbReference type="InterPro" id="IPR010169">
    <property type="entry name" value="AcOrn-deacetyl"/>
</dbReference>
<dbReference type="InterPro" id="IPR050072">
    <property type="entry name" value="Peptidase_M20A"/>
</dbReference>
<evidence type="ECO:0000256" key="7">
    <source>
        <dbReference type="ARBA" id="ARBA00022801"/>
    </source>
</evidence>
<reference evidence="11 12" key="1">
    <citation type="submission" date="2017-07" db="EMBL/GenBank/DDBJ databases">
        <title>Whole genome sequence of Azospirillum brasilense 2A1, a potential biofertilizer strain.</title>
        <authorList>
            <person name="Fontana C.A."/>
            <person name="Toffoli L.M."/>
            <person name="Salazar S.M."/>
            <person name="Puglisi E."/>
            <person name="Pedraza R."/>
            <person name="Bassi D."/>
            <person name="Cocconcelli P.S."/>
        </authorList>
    </citation>
    <scope>NUCLEOTIDE SEQUENCE [LARGE SCALE GENOMIC DNA]</scope>
    <source>
        <strain evidence="11 12">2A1</strain>
        <plasmid evidence="11">unnamed</plasmid>
    </source>
</reference>
<dbReference type="NCBIfam" id="TIGR01892">
    <property type="entry name" value="AcOrn-deacetyl"/>
    <property type="match status" value="1"/>
</dbReference>
<proteinExistence type="inferred from homology"/>
<evidence type="ECO:0000256" key="8">
    <source>
        <dbReference type="ARBA" id="ARBA00022833"/>
    </source>
</evidence>
<keyword evidence="7" id="KW-0378">Hydrolase</keyword>
<dbReference type="GO" id="GO:0046872">
    <property type="term" value="F:metal ion binding"/>
    <property type="evidence" value="ECO:0007669"/>
    <property type="project" value="UniProtKB-KW"/>
</dbReference>
<keyword evidence="4" id="KW-0055">Arginine biosynthesis</keyword>